<accession>A0A9E7R5J1</accession>
<dbReference type="AlphaFoldDB" id="A0A9E7R5J1"/>
<dbReference type="PANTHER" id="PTHR38436:SF1">
    <property type="entry name" value="ESTER CYCLASE"/>
    <property type="match status" value="1"/>
</dbReference>
<protein>
    <submittedName>
        <fullName evidence="1">Ester cyclase</fullName>
    </submittedName>
</protein>
<keyword evidence="2" id="KW-1185">Reference proteome</keyword>
<reference evidence="1" key="1">
    <citation type="submission" date="2022-09" db="EMBL/GenBank/DDBJ databases">
        <title>Diverse halophilic archaea isolated from saline environments.</title>
        <authorList>
            <person name="Cui H.-L."/>
        </authorList>
    </citation>
    <scope>NUCLEOTIDE SEQUENCE</scope>
    <source>
        <strain evidence="1">ZS-35-S2</strain>
    </source>
</reference>
<gene>
    <name evidence="1" type="ORF">N0B31_08380</name>
</gene>
<organism evidence="1 2">
    <name type="scientific">Salinirubellus salinus</name>
    <dbReference type="NCBI Taxonomy" id="1364945"/>
    <lineage>
        <taxon>Archaea</taxon>
        <taxon>Methanobacteriati</taxon>
        <taxon>Methanobacteriota</taxon>
        <taxon>Stenosarchaea group</taxon>
        <taxon>Halobacteria</taxon>
        <taxon>Halobacteriales</taxon>
        <taxon>Natronomonadaceae</taxon>
        <taxon>Salinirubellus</taxon>
    </lineage>
</organism>
<dbReference type="InterPro" id="IPR032710">
    <property type="entry name" value="NTF2-like_dom_sf"/>
</dbReference>
<sequence length="162" mass="18034">MGVSDTPLDDPVAHYEGYATAWNDHDAERVLAHFAPDVRYDDPATDGVYEYDDLEPFVRELLDGFPDVHFEPTRIMETREPGVLVVQWTMTGTQTGTYEGLPPTDEHVEVDGIERVVVTEDGIAEVRGYFDNHEFTAQLGLTFPEVVGKLPKLAVGAVRNAL</sequence>
<dbReference type="KEGG" id="ssai:N0B31_08380"/>
<evidence type="ECO:0000313" key="1">
    <source>
        <dbReference type="EMBL" id="UWM56300.1"/>
    </source>
</evidence>
<evidence type="ECO:0000313" key="2">
    <source>
        <dbReference type="Proteomes" id="UP001057580"/>
    </source>
</evidence>
<dbReference type="PANTHER" id="PTHR38436">
    <property type="entry name" value="POLYKETIDE CYCLASE SNOAL-LIKE DOMAIN"/>
    <property type="match status" value="1"/>
</dbReference>
<dbReference type="Gene3D" id="3.10.450.50">
    <property type="match status" value="1"/>
</dbReference>
<dbReference type="Pfam" id="PF07366">
    <property type="entry name" value="SnoaL"/>
    <property type="match status" value="1"/>
</dbReference>
<dbReference type="SUPFAM" id="SSF54427">
    <property type="entry name" value="NTF2-like"/>
    <property type="match status" value="1"/>
</dbReference>
<dbReference type="RefSeq" id="WP_260643414.1">
    <property type="nucleotide sequence ID" value="NZ_CP104003.1"/>
</dbReference>
<dbReference type="GeneID" id="74942432"/>
<dbReference type="InterPro" id="IPR009959">
    <property type="entry name" value="Cyclase_SnoaL-like"/>
</dbReference>
<dbReference type="Proteomes" id="UP001057580">
    <property type="component" value="Chromosome"/>
</dbReference>
<name>A0A9E7R5J1_9EURY</name>
<dbReference type="GO" id="GO:0030638">
    <property type="term" value="P:polyketide metabolic process"/>
    <property type="evidence" value="ECO:0007669"/>
    <property type="project" value="InterPro"/>
</dbReference>
<dbReference type="EMBL" id="CP104003">
    <property type="protein sequence ID" value="UWM56300.1"/>
    <property type="molecule type" value="Genomic_DNA"/>
</dbReference>
<proteinExistence type="predicted"/>